<dbReference type="PANTHER" id="PTHR11638">
    <property type="entry name" value="ATP-DEPENDENT CLP PROTEASE"/>
    <property type="match status" value="1"/>
</dbReference>
<dbReference type="InterPro" id="IPR041546">
    <property type="entry name" value="ClpA/ClpB_AAA_lid"/>
</dbReference>
<dbReference type="PRINTS" id="PR00300">
    <property type="entry name" value="CLPPROTEASEA"/>
</dbReference>
<dbReference type="GO" id="GO:0034605">
    <property type="term" value="P:cellular response to heat"/>
    <property type="evidence" value="ECO:0007669"/>
    <property type="project" value="TreeGrafter"/>
</dbReference>
<reference evidence="14" key="1">
    <citation type="submission" date="2018-04" db="EMBL/GenBank/DDBJ databases">
        <authorList>
            <person name="Jy Z."/>
        </authorList>
    </citation>
    <scope>NUCLEOTIDE SEQUENCE</scope>
    <source>
        <strain evidence="15">AS13</strain>
        <strain evidence="14">LA18</strain>
    </source>
</reference>
<dbReference type="Gene3D" id="1.10.8.60">
    <property type="match status" value="1"/>
</dbReference>
<organism evidence="14 17">
    <name type="scientific">Pandoraea cepalis</name>
    <dbReference type="NCBI Taxonomy" id="2508294"/>
    <lineage>
        <taxon>Bacteria</taxon>
        <taxon>Pseudomonadati</taxon>
        <taxon>Pseudomonadota</taxon>
        <taxon>Betaproteobacteria</taxon>
        <taxon>Burkholderiales</taxon>
        <taxon>Burkholderiaceae</taxon>
        <taxon>Pandoraea</taxon>
    </lineage>
</organism>
<dbReference type="Pfam" id="PF10431">
    <property type="entry name" value="ClpB_D2-small"/>
    <property type="match status" value="1"/>
</dbReference>
<comment type="function">
    <text evidence="8">Part of a stress-induced multi-chaperone system, it is involved in the recovery of the cell from heat-induced damage, in cooperation with DnaK, DnaJ and GrpE. Acts before DnaK, in the processing of protein aggregates. Protein binding stimulates the ATPase activity; ATP hydrolysis unfolds the denatured protein aggregates, which probably helps expose new hydrophobic binding sites on the surface of ClpB-bound aggregates, contributing to the solubilization and refolding of denatured protein aggregates by DnaK.</text>
</comment>
<evidence type="ECO:0000313" key="16">
    <source>
        <dbReference type="Proteomes" id="UP001172788"/>
    </source>
</evidence>
<evidence type="ECO:0000256" key="11">
    <source>
        <dbReference type="RuleBase" id="RU004432"/>
    </source>
</evidence>
<dbReference type="Pfam" id="PF02861">
    <property type="entry name" value="Clp_N"/>
    <property type="match status" value="1"/>
</dbReference>
<evidence type="ECO:0000313" key="14">
    <source>
        <dbReference type="EMBL" id="MDN4572467.1"/>
    </source>
</evidence>
<dbReference type="GO" id="GO:0042026">
    <property type="term" value="P:protein refolding"/>
    <property type="evidence" value="ECO:0007669"/>
    <property type="project" value="UniProtKB-UniRule"/>
</dbReference>
<dbReference type="CDD" id="cd00009">
    <property type="entry name" value="AAA"/>
    <property type="match status" value="1"/>
</dbReference>
<dbReference type="EMBL" id="QAIC01000028">
    <property type="protein sequence ID" value="MDN4572467.1"/>
    <property type="molecule type" value="Genomic_DNA"/>
</dbReference>
<evidence type="ECO:0000256" key="5">
    <source>
        <dbReference type="ARBA" id="ARBA00022840"/>
    </source>
</evidence>
<dbReference type="PROSITE" id="PS00871">
    <property type="entry name" value="CLPAB_2"/>
    <property type="match status" value="1"/>
</dbReference>
<dbReference type="FunFam" id="1.10.8.60:FF:000017">
    <property type="entry name" value="ATP-dependent chaperone ClpB"/>
    <property type="match status" value="1"/>
</dbReference>
<dbReference type="InterPro" id="IPR019489">
    <property type="entry name" value="Clp_ATPase_C"/>
</dbReference>
<evidence type="ECO:0000256" key="12">
    <source>
        <dbReference type="RuleBase" id="RU362034"/>
    </source>
</evidence>
<dbReference type="GO" id="GO:0005524">
    <property type="term" value="F:ATP binding"/>
    <property type="evidence" value="ECO:0007669"/>
    <property type="project" value="UniProtKB-UniRule"/>
</dbReference>
<dbReference type="SUPFAM" id="SSF52540">
    <property type="entry name" value="P-loop containing nucleoside triphosphate hydrolases"/>
    <property type="match status" value="2"/>
</dbReference>
<dbReference type="Pfam" id="PF17871">
    <property type="entry name" value="AAA_lid_9"/>
    <property type="match status" value="1"/>
</dbReference>
<dbReference type="Proteomes" id="UP001172791">
    <property type="component" value="Unassembled WGS sequence"/>
</dbReference>
<evidence type="ECO:0000313" key="15">
    <source>
        <dbReference type="EMBL" id="MDN4577393.1"/>
    </source>
</evidence>
<dbReference type="NCBIfam" id="TIGR03346">
    <property type="entry name" value="chaperone_ClpB"/>
    <property type="match status" value="1"/>
</dbReference>
<dbReference type="GO" id="GO:0016887">
    <property type="term" value="F:ATP hydrolysis activity"/>
    <property type="evidence" value="ECO:0007669"/>
    <property type="project" value="InterPro"/>
</dbReference>
<dbReference type="SMART" id="SM01086">
    <property type="entry name" value="ClpB_D2-small"/>
    <property type="match status" value="1"/>
</dbReference>
<comment type="subunit">
    <text evidence="12">Homohexamer; The oligomerization is ATP-dependent.</text>
</comment>
<keyword evidence="6 12" id="KW-0175">Coiled coil</keyword>
<dbReference type="Proteomes" id="UP001172788">
    <property type="component" value="Unassembled WGS sequence"/>
</dbReference>
<gene>
    <name evidence="12 14" type="primary">clpB</name>
    <name evidence="14" type="ORF">DBA34_04210</name>
    <name evidence="15" type="ORF">DBB29_04600</name>
</gene>
<comment type="caution">
    <text evidence="14">The sequence shown here is derived from an EMBL/GenBank/DDBJ whole genome shotgun (WGS) entry which is preliminary data.</text>
</comment>
<dbReference type="EMBL" id="QAID01000031">
    <property type="protein sequence ID" value="MDN4577393.1"/>
    <property type="molecule type" value="Genomic_DNA"/>
</dbReference>
<dbReference type="Pfam" id="PF07724">
    <property type="entry name" value="AAA_2"/>
    <property type="match status" value="1"/>
</dbReference>
<dbReference type="SMART" id="SM00382">
    <property type="entry name" value="AAA"/>
    <property type="match status" value="2"/>
</dbReference>
<dbReference type="InterPro" id="IPR036628">
    <property type="entry name" value="Clp_N_dom_sf"/>
</dbReference>
<evidence type="ECO:0000256" key="7">
    <source>
        <dbReference type="ARBA" id="ARBA00023186"/>
    </source>
</evidence>
<evidence type="ECO:0000256" key="2">
    <source>
        <dbReference type="ARBA" id="ARBA00017574"/>
    </source>
</evidence>
<dbReference type="InterPro" id="IPR003593">
    <property type="entry name" value="AAA+_ATPase"/>
</dbReference>
<keyword evidence="5 11" id="KW-0067">ATP-binding</keyword>
<evidence type="ECO:0000256" key="8">
    <source>
        <dbReference type="ARBA" id="ARBA00025613"/>
    </source>
</evidence>
<keyword evidence="4 11" id="KW-0547">Nucleotide-binding</keyword>
<evidence type="ECO:0000259" key="13">
    <source>
        <dbReference type="PROSITE" id="PS51903"/>
    </source>
</evidence>
<name>A0AAW7MI92_9BURK</name>
<dbReference type="InterPro" id="IPR050130">
    <property type="entry name" value="ClpA_ClpB"/>
</dbReference>
<dbReference type="Gene3D" id="3.40.50.300">
    <property type="entry name" value="P-loop containing nucleotide triphosphate hydrolases"/>
    <property type="match status" value="3"/>
</dbReference>
<dbReference type="InterPro" id="IPR018368">
    <property type="entry name" value="ClpA/B_CS1"/>
</dbReference>
<keyword evidence="12" id="KW-0963">Cytoplasm</keyword>
<evidence type="ECO:0000256" key="3">
    <source>
        <dbReference type="ARBA" id="ARBA00022737"/>
    </source>
</evidence>
<accession>A0AAW7MI92</accession>
<dbReference type="SUPFAM" id="SSF81923">
    <property type="entry name" value="Double Clp-N motif"/>
    <property type="match status" value="1"/>
</dbReference>
<dbReference type="InterPro" id="IPR027417">
    <property type="entry name" value="P-loop_NTPase"/>
</dbReference>
<evidence type="ECO:0000256" key="10">
    <source>
        <dbReference type="PROSITE-ProRule" id="PRU01251"/>
    </source>
</evidence>
<dbReference type="CDD" id="cd19499">
    <property type="entry name" value="RecA-like_ClpB_Hsp104-like"/>
    <property type="match status" value="1"/>
</dbReference>
<keyword evidence="7 11" id="KW-0143">Chaperone</keyword>
<keyword evidence="16" id="KW-1185">Reference proteome</keyword>
<dbReference type="InterPro" id="IPR028299">
    <property type="entry name" value="ClpA/B_CS2"/>
</dbReference>
<evidence type="ECO:0000256" key="6">
    <source>
        <dbReference type="ARBA" id="ARBA00023054"/>
    </source>
</evidence>
<feature type="domain" description="Clp R" evidence="13">
    <location>
        <begin position="3"/>
        <end position="146"/>
    </location>
</feature>
<dbReference type="PROSITE" id="PS51903">
    <property type="entry name" value="CLP_R"/>
    <property type="match status" value="1"/>
</dbReference>
<dbReference type="InterPro" id="IPR001270">
    <property type="entry name" value="ClpA/B"/>
</dbReference>
<dbReference type="PANTHER" id="PTHR11638:SF18">
    <property type="entry name" value="HEAT SHOCK PROTEIN 104"/>
    <property type="match status" value="1"/>
</dbReference>
<dbReference type="FunFam" id="3.40.50.300:FF:000025">
    <property type="entry name" value="ATP-dependent Clp protease subunit"/>
    <property type="match status" value="1"/>
</dbReference>
<comment type="similarity">
    <text evidence="1 11">Belongs to the ClpA/ClpB family.</text>
</comment>
<evidence type="ECO:0000256" key="4">
    <source>
        <dbReference type="ARBA" id="ARBA00022741"/>
    </source>
</evidence>
<dbReference type="InterPro" id="IPR017730">
    <property type="entry name" value="Chaperonin_ClpB"/>
</dbReference>
<dbReference type="InterPro" id="IPR004176">
    <property type="entry name" value="Clp_R_N"/>
</dbReference>
<sequence>MRQDKFTTQFLEALADAQSMAVGRDQQYIEPLHLLAALLAQPEGAARSLLQRAGVQVQPLAHDIETAIAKLPQVQGTDGNVQVGRELAGLLNQADKEAQKHGDSYIASEMFLLALADDKGETGKLARARGLTRKSLETAIEGVRGGQSVNSQDAENQREALKKYTLDLTERASLGKLDPVIGRDDEIRRTIQILQRRTKNNPVLIGEPGVGKTAIVEGLAQRIVNGEVPESLKNKRVLALDMAGLLAGAKFRGEFEERLKSVLSDIAKDEGRTILFIDEIHTMVGAGKAEGAMDAGNMLKPALARGELHCIGATTLDEYRKYIEKDAALERRFQKVLVDEPSVEATIAILRGLQEKYELHHGVEITDPAIVAAAELSQRYITDRFLPDKAIDLIDEAASKIKMEIDSKPEVMDKLDRRLIQLKIEREAVKKETDEASQKRLALIEEEISRLEREYADLEEVWTAEKAAVQGSAQVKEEIERVRADIAKLQREGKLDKVAELQYGKLPQLEAQLKDADAAEAAGQQSHPRLLRTQVGTEEIAEVVSRATGIPVSKMMQGEREKLLHMEDKLHERVIGQDEAITAVADAIRRSRAGLSDPNRPYGSFLFLGPTGVGKTELCKALAMFLFDAEDHLIRIDMSEFMEKHSVARLIGAPPGYVGYEEGGYLTEAVRRKPYSVILLDEVEKAHPDVFNVLLQVLDDGRMTDGQGRTVDFKNTVIVMTSNLGSSMIQSMVGEPQERIKDAVWGEIKDHFRPEFLNRIDEVVVFHGLDQKHIESIATIQIEILRQRLAKLEMTLDVTKAALTHVAREGFDPVFGARPLKRAIQQEIENPIAKLVLAGKFGPKDTIPVDWRNGRFTFEGDAARPVTEAAEATPPAAE</sequence>
<keyword evidence="12" id="KW-0346">Stress response</keyword>
<dbReference type="FunFam" id="3.40.50.300:FF:000120">
    <property type="entry name" value="ATP-dependent chaperone ClpB"/>
    <property type="match status" value="1"/>
</dbReference>
<dbReference type="InterPro" id="IPR003959">
    <property type="entry name" value="ATPase_AAA_core"/>
</dbReference>
<dbReference type="RefSeq" id="WP_301233674.1">
    <property type="nucleotide sequence ID" value="NZ_QAIC01000028.1"/>
</dbReference>
<dbReference type="GO" id="GO:0005737">
    <property type="term" value="C:cytoplasm"/>
    <property type="evidence" value="ECO:0007669"/>
    <property type="project" value="UniProtKB-SubCell"/>
</dbReference>
<dbReference type="Pfam" id="PF00004">
    <property type="entry name" value="AAA"/>
    <property type="match status" value="1"/>
</dbReference>
<comment type="subcellular location">
    <subcellularLocation>
        <location evidence="12">Cytoplasm</location>
    </subcellularLocation>
</comment>
<feature type="coiled-coil region" evidence="12">
    <location>
        <begin position="412"/>
        <end position="492"/>
    </location>
</feature>
<keyword evidence="3 10" id="KW-0677">Repeat</keyword>
<dbReference type="FunFam" id="3.40.50.300:FF:000010">
    <property type="entry name" value="Chaperone clpB 1, putative"/>
    <property type="match status" value="1"/>
</dbReference>
<evidence type="ECO:0000256" key="1">
    <source>
        <dbReference type="ARBA" id="ARBA00008675"/>
    </source>
</evidence>
<protein>
    <recommendedName>
        <fullName evidence="2 12">Chaperone protein ClpB</fullName>
    </recommendedName>
</protein>
<evidence type="ECO:0000256" key="9">
    <source>
        <dbReference type="ARBA" id="ARBA00026057"/>
    </source>
</evidence>
<comment type="subunit">
    <text evidence="9">Homohexamer. The oligomerization is ATP-dependent.</text>
</comment>
<proteinExistence type="inferred from homology"/>
<evidence type="ECO:0000313" key="17">
    <source>
        <dbReference type="Proteomes" id="UP001172791"/>
    </source>
</evidence>
<dbReference type="Gene3D" id="1.10.1780.10">
    <property type="entry name" value="Clp, N-terminal domain"/>
    <property type="match status" value="1"/>
</dbReference>
<dbReference type="AlphaFoldDB" id="A0AAW7MI92"/>
<dbReference type="PROSITE" id="PS00870">
    <property type="entry name" value="CLPAB_1"/>
    <property type="match status" value="1"/>
</dbReference>